<feature type="transmembrane region" description="Helical" evidence="1">
    <location>
        <begin position="280"/>
        <end position="298"/>
    </location>
</feature>
<evidence type="ECO:0000313" key="4">
    <source>
        <dbReference type="Proteomes" id="UP000664417"/>
    </source>
</evidence>
<evidence type="ECO:0000256" key="1">
    <source>
        <dbReference type="SAM" id="Phobius"/>
    </source>
</evidence>
<dbReference type="Pfam" id="PF00892">
    <property type="entry name" value="EamA"/>
    <property type="match status" value="1"/>
</dbReference>
<accession>A0A8J7QD45</accession>
<keyword evidence="1" id="KW-0472">Membrane</keyword>
<feature type="transmembrane region" description="Helical" evidence="1">
    <location>
        <begin position="253"/>
        <end position="274"/>
    </location>
</feature>
<dbReference type="SUPFAM" id="SSF103481">
    <property type="entry name" value="Multidrug resistance efflux transporter EmrE"/>
    <property type="match status" value="2"/>
</dbReference>
<feature type="transmembrane region" description="Helical" evidence="1">
    <location>
        <begin position="44"/>
        <end position="65"/>
    </location>
</feature>
<dbReference type="AlphaFoldDB" id="A0A8J7QD45"/>
<proteinExistence type="predicted"/>
<feature type="transmembrane region" description="Helical" evidence="1">
    <location>
        <begin position="194"/>
        <end position="212"/>
    </location>
</feature>
<comment type="caution">
    <text evidence="3">The sequence shown here is derived from an EMBL/GenBank/DDBJ whole genome shotgun (WGS) entry which is preliminary data.</text>
</comment>
<feature type="transmembrane region" description="Helical" evidence="1">
    <location>
        <begin position="163"/>
        <end position="182"/>
    </location>
</feature>
<sequence length="322" mass="34146">MIHIIMYAKNRAGTAPLFLLFTTGALLGANFPLGKVAATHGFSPLAWAWVVSMGAVLFLGLTRLASGRPTRLRRDHVRFVVVSGVLSFVLPNLLLFSVIPHIGAGFSGLMFALSPVFTTVLSVAVGWERISKLGLVAVALGLIGAALVSWFRASDLHGPSPGWLAAALAIPVILAVGNVYRSWDWPAGAEPDQLALWSQILAAVLFTTLLLADGQTQNTVLFAAHPVPVLMQAAAAGLMFPLLFRLQQVGGPILLSQIGYVAAGVGLVLATVVLGERYPAPIWIGAALLAFGLALTTLERTKLPVRLRKAVWHKTASIRCLS</sequence>
<feature type="domain" description="EamA" evidence="2">
    <location>
        <begin position="17"/>
        <end position="149"/>
    </location>
</feature>
<name>A0A8J7QD45_9BACT</name>
<dbReference type="GO" id="GO:0016020">
    <property type="term" value="C:membrane"/>
    <property type="evidence" value="ECO:0007669"/>
    <property type="project" value="InterPro"/>
</dbReference>
<keyword evidence="1" id="KW-1133">Transmembrane helix</keyword>
<feature type="transmembrane region" description="Helical" evidence="1">
    <location>
        <begin position="77"/>
        <end position="99"/>
    </location>
</feature>
<dbReference type="InterPro" id="IPR037185">
    <property type="entry name" value="EmrE-like"/>
</dbReference>
<evidence type="ECO:0000259" key="2">
    <source>
        <dbReference type="Pfam" id="PF00892"/>
    </source>
</evidence>
<keyword evidence="1" id="KW-0812">Transmembrane</keyword>
<dbReference type="RefSeq" id="WP_207856626.1">
    <property type="nucleotide sequence ID" value="NZ_JAFREP010000002.1"/>
</dbReference>
<protein>
    <submittedName>
        <fullName evidence="3">DMT family transporter</fullName>
    </submittedName>
</protein>
<reference evidence="3" key="1">
    <citation type="submission" date="2021-03" db="EMBL/GenBank/DDBJ databases">
        <authorList>
            <person name="Wang G."/>
        </authorList>
    </citation>
    <scope>NUCLEOTIDE SEQUENCE</scope>
    <source>
        <strain evidence="3">KCTC 12899</strain>
    </source>
</reference>
<feature type="transmembrane region" description="Helical" evidence="1">
    <location>
        <begin position="224"/>
        <end position="244"/>
    </location>
</feature>
<gene>
    <name evidence="3" type="ORF">J3U88_02880</name>
</gene>
<evidence type="ECO:0000313" key="3">
    <source>
        <dbReference type="EMBL" id="MBO1317390.1"/>
    </source>
</evidence>
<feature type="transmembrane region" description="Helical" evidence="1">
    <location>
        <begin position="133"/>
        <end position="151"/>
    </location>
</feature>
<dbReference type="Proteomes" id="UP000664417">
    <property type="component" value="Unassembled WGS sequence"/>
</dbReference>
<organism evidence="3 4">
    <name type="scientific">Acanthopleuribacter pedis</name>
    <dbReference type="NCBI Taxonomy" id="442870"/>
    <lineage>
        <taxon>Bacteria</taxon>
        <taxon>Pseudomonadati</taxon>
        <taxon>Acidobacteriota</taxon>
        <taxon>Holophagae</taxon>
        <taxon>Acanthopleuribacterales</taxon>
        <taxon>Acanthopleuribacteraceae</taxon>
        <taxon>Acanthopleuribacter</taxon>
    </lineage>
</organism>
<keyword evidence="4" id="KW-1185">Reference proteome</keyword>
<dbReference type="EMBL" id="JAFREP010000002">
    <property type="protein sequence ID" value="MBO1317390.1"/>
    <property type="molecule type" value="Genomic_DNA"/>
</dbReference>
<feature type="transmembrane region" description="Helical" evidence="1">
    <location>
        <begin position="105"/>
        <end position="126"/>
    </location>
</feature>
<dbReference type="InterPro" id="IPR000620">
    <property type="entry name" value="EamA_dom"/>
</dbReference>